<dbReference type="GO" id="GO:0003677">
    <property type="term" value="F:DNA binding"/>
    <property type="evidence" value="ECO:0007669"/>
    <property type="project" value="UniProtKB-KW"/>
</dbReference>
<evidence type="ECO:0000313" key="6">
    <source>
        <dbReference type="Proteomes" id="UP000675554"/>
    </source>
</evidence>
<protein>
    <submittedName>
        <fullName evidence="5">FadR family transcriptional regulator</fullName>
    </submittedName>
</protein>
<dbReference type="InterPro" id="IPR011711">
    <property type="entry name" value="GntR_C"/>
</dbReference>
<sequence length="232" mass="25608">MRREAAETLGELSRRCAGLLADQEKEQAAESDEVERELAERLGVSRASIKQAIVVLEVQGLVEIRHGGGTYLLKNSLSAEPVATLVDRRRRLPDVLDAREALEAKLAELAALRRTDEDLAGIDAALETMRAEVEGEEAGEEGDRLFHAAVTAAAHSDLLAEFMREIAEQIAESRHESLQQPGRPAQSLTQHTRIAEAIRAQDPDTAVAAMREHLETVRRVRLLDWKPGDEEV</sequence>
<proteinExistence type="predicted"/>
<dbReference type="SMART" id="SM00345">
    <property type="entry name" value="HTH_GNTR"/>
    <property type="match status" value="1"/>
</dbReference>
<keyword evidence="2" id="KW-0238">DNA-binding</keyword>
<keyword evidence="6" id="KW-1185">Reference proteome</keyword>
<dbReference type="GO" id="GO:0003700">
    <property type="term" value="F:DNA-binding transcription factor activity"/>
    <property type="evidence" value="ECO:0007669"/>
    <property type="project" value="InterPro"/>
</dbReference>
<dbReference type="SUPFAM" id="SSF48008">
    <property type="entry name" value="GntR ligand-binding domain-like"/>
    <property type="match status" value="1"/>
</dbReference>
<evidence type="ECO:0000256" key="1">
    <source>
        <dbReference type="ARBA" id="ARBA00023015"/>
    </source>
</evidence>
<evidence type="ECO:0000256" key="3">
    <source>
        <dbReference type="ARBA" id="ARBA00023163"/>
    </source>
</evidence>
<dbReference type="InterPro" id="IPR008920">
    <property type="entry name" value="TF_FadR/GntR_C"/>
</dbReference>
<dbReference type="AlphaFoldDB" id="A0A8T4IN18"/>
<dbReference type="Gene3D" id="1.20.120.530">
    <property type="entry name" value="GntR ligand-binding domain-like"/>
    <property type="match status" value="1"/>
</dbReference>
<evidence type="ECO:0000259" key="4">
    <source>
        <dbReference type="PROSITE" id="PS50949"/>
    </source>
</evidence>
<evidence type="ECO:0000256" key="2">
    <source>
        <dbReference type="ARBA" id="ARBA00023125"/>
    </source>
</evidence>
<dbReference type="InterPro" id="IPR000524">
    <property type="entry name" value="Tscrpt_reg_HTH_GntR"/>
</dbReference>
<name>A0A8T4IN18_9ACTN</name>
<dbReference type="PROSITE" id="PS50949">
    <property type="entry name" value="HTH_GNTR"/>
    <property type="match status" value="1"/>
</dbReference>
<dbReference type="Pfam" id="PF00392">
    <property type="entry name" value="GntR"/>
    <property type="match status" value="1"/>
</dbReference>
<feature type="domain" description="HTH gntR-type" evidence="4">
    <location>
        <begin position="6"/>
        <end position="75"/>
    </location>
</feature>
<dbReference type="Proteomes" id="UP000675554">
    <property type="component" value="Unassembled WGS sequence"/>
</dbReference>
<dbReference type="InterPro" id="IPR036390">
    <property type="entry name" value="WH_DNA-bd_sf"/>
</dbReference>
<reference evidence="5" key="1">
    <citation type="submission" date="2021-04" db="EMBL/GenBank/DDBJ databases">
        <title>Sequencing of actinobacteria type strains.</title>
        <authorList>
            <person name="Nguyen G.-S."/>
            <person name="Wentzel A."/>
        </authorList>
    </citation>
    <scope>NUCLEOTIDE SEQUENCE</scope>
    <source>
        <strain evidence="5">DSM 42095</strain>
    </source>
</reference>
<dbReference type="InterPro" id="IPR036388">
    <property type="entry name" value="WH-like_DNA-bd_sf"/>
</dbReference>
<dbReference type="Pfam" id="PF07729">
    <property type="entry name" value="FCD"/>
    <property type="match status" value="1"/>
</dbReference>
<dbReference type="SMART" id="SM00895">
    <property type="entry name" value="FCD"/>
    <property type="match status" value="1"/>
</dbReference>
<organism evidence="5 6">
    <name type="scientific">Streptomyces daliensis</name>
    <dbReference type="NCBI Taxonomy" id="299421"/>
    <lineage>
        <taxon>Bacteria</taxon>
        <taxon>Bacillati</taxon>
        <taxon>Actinomycetota</taxon>
        <taxon>Actinomycetes</taxon>
        <taxon>Kitasatosporales</taxon>
        <taxon>Streptomycetaceae</taxon>
        <taxon>Streptomyces</taxon>
    </lineage>
</organism>
<gene>
    <name evidence="5" type="ORF">KDA82_07155</name>
</gene>
<keyword evidence="3" id="KW-0804">Transcription</keyword>
<keyword evidence="1" id="KW-0805">Transcription regulation</keyword>
<accession>A0A8T4IN18</accession>
<evidence type="ECO:0000313" key="5">
    <source>
        <dbReference type="EMBL" id="MBR7672800.1"/>
    </source>
</evidence>
<dbReference type="Gene3D" id="1.10.10.10">
    <property type="entry name" value="Winged helix-like DNA-binding domain superfamily/Winged helix DNA-binding domain"/>
    <property type="match status" value="1"/>
</dbReference>
<dbReference type="PANTHER" id="PTHR43537:SF5">
    <property type="entry name" value="UXU OPERON TRANSCRIPTIONAL REGULATOR"/>
    <property type="match status" value="1"/>
</dbReference>
<dbReference type="PRINTS" id="PR00035">
    <property type="entry name" value="HTHGNTR"/>
</dbReference>
<dbReference type="EMBL" id="JAGSMN010000136">
    <property type="protein sequence ID" value="MBR7672800.1"/>
    <property type="molecule type" value="Genomic_DNA"/>
</dbReference>
<dbReference type="PANTHER" id="PTHR43537">
    <property type="entry name" value="TRANSCRIPTIONAL REGULATOR, GNTR FAMILY"/>
    <property type="match status" value="1"/>
</dbReference>
<comment type="caution">
    <text evidence="5">The sequence shown here is derived from an EMBL/GenBank/DDBJ whole genome shotgun (WGS) entry which is preliminary data.</text>
</comment>
<dbReference type="SUPFAM" id="SSF46785">
    <property type="entry name" value="Winged helix' DNA-binding domain"/>
    <property type="match status" value="1"/>
</dbReference>